<dbReference type="Gene3D" id="1.25.40.10">
    <property type="entry name" value="Tetratricopeptide repeat domain"/>
    <property type="match status" value="1"/>
</dbReference>
<dbReference type="PROSITE" id="PS50293">
    <property type="entry name" value="TPR_REGION"/>
    <property type="match status" value="1"/>
</dbReference>
<dbReference type="SUPFAM" id="SSF48452">
    <property type="entry name" value="TPR-like"/>
    <property type="match status" value="1"/>
</dbReference>
<dbReference type="InterPro" id="IPR011990">
    <property type="entry name" value="TPR-like_helical_dom_sf"/>
</dbReference>
<evidence type="ECO:0000256" key="4">
    <source>
        <dbReference type="SAM" id="MobiDB-lite"/>
    </source>
</evidence>
<evidence type="ECO:0000256" key="3">
    <source>
        <dbReference type="PROSITE-ProRule" id="PRU00339"/>
    </source>
</evidence>
<dbReference type="eggNOG" id="COG0457">
    <property type="taxonomic scope" value="Bacteria"/>
</dbReference>
<sequence>MFGEDCHRAVIASFFPPKPCERMTWWRRLVGGSSAPHSGKTDFLKEALDLEARGDYGNALTSYRLALRERPDDLRVLQNIAIAFSKTGQPEEAIRTYRRALQLDPNLAGAHYGLAFLLLKRSDTVHAGMHLESYLRTSNADDPQASKFREHAERTLMQLQNASMQQAEQDGYATEGAQDGHEAGDHWQAPADEPRRDEY</sequence>
<dbReference type="PROSITE" id="PS50005">
    <property type="entry name" value="TPR"/>
    <property type="match status" value="1"/>
</dbReference>
<dbReference type="InterPro" id="IPR019734">
    <property type="entry name" value="TPR_rpt"/>
</dbReference>
<dbReference type="SMART" id="SM00028">
    <property type="entry name" value="TPR"/>
    <property type="match status" value="2"/>
</dbReference>
<evidence type="ECO:0000256" key="1">
    <source>
        <dbReference type="ARBA" id="ARBA00022737"/>
    </source>
</evidence>
<dbReference type="HOGENOM" id="CLU_1370466_0_0_0"/>
<organism evidence="5 6">
    <name type="scientific">Gemmatimonas aurantiaca (strain DSM 14586 / JCM 11422 / NBRC 100505 / T-27)</name>
    <dbReference type="NCBI Taxonomy" id="379066"/>
    <lineage>
        <taxon>Bacteria</taxon>
        <taxon>Pseudomonadati</taxon>
        <taxon>Gemmatimonadota</taxon>
        <taxon>Gemmatimonadia</taxon>
        <taxon>Gemmatimonadales</taxon>
        <taxon>Gemmatimonadaceae</taxon>
        <taxon>Gemmatimonas</taxon>
    </lineage>
</organism>
<dbReference type="AlphaFoldDB" id="C1A6G9"/>
<keyword evidence="1" id="KW-0677">Repeat</keyword>
<name>C1A6G9_GEMAT</name>
<evidence type="ECO:0000313" key="5">
    <source>
        <dbReference type="EMBL" id="BAH37829.1"/>
    </source>
</evidence>
<dbReference type="Pfam" id="PF13414">
    <property type="entry name" value="TPR_11"/>
    <property type="match status" value="1"/>
</dbReference>
<dbReference type="Proteomes" id="UP000002209">
    <property type="component" value="Chromosome"/>
</dbReference>
<dbReference type="EMBL" id="AP009153">
    <property type="protein sequence ID" value="BAH37829.1"/>
    <property type="molecule type" value="Genomic_DNA"/>
</dbReference>
<evidence type="ECO:0000256" key="2">
    <source>
        <dbReference type="ARBA" id="ARBA00022803"/>
    </source>
</evidence>
<protein>
    <submittedName>
        <fullName evidence="5">Uncharacterized protein</fullName>
    </submittedName>
</protein>
<dbReference type="InterPro" id="IPR051012">
    <property type="entry name" value="CellSynth/LPSAsmb/PSIAsmb"/>
</dbReference>
<feature type="compositionally biased region" description="Polar residues" evidence="4">
    <location>
        <begin position="159"/>
        <end position="168"/>
    </location>
</feature>
<proteinExistence type="predicted"/>
<dbReference type="PANTHER" id="PTHR45586:SF1">
    <property type="entry name" value="LIPOPOLYSACCHARIDE ASSEMBLY PROTEIN B"/>
    <property type="match status" value="1"/>
</dbReference>
<feature type="repeat" description="TPR" evidence="3">
    <location>
        <begin position="74"/>
        <end position="107"/>
    </location>
</feature>
<keyword evidence="6" id="KW-1185">Reference proteome</keyword>
<evidence type="ECO:0000313" key="6">
    <source>
        <dbReference type="Proteomes" id="UP000002209"/>
    </source>
</evidence>
<reference evidence="6" key="1">
    <citation type="submission" date="2006-03" db="EMBL/GenBank/DDBJ databases">
        <title>Complete genome sequence of Gemmatimonas aurantiaca T-27 that represents a novel phylum Gemmatimonadetes.</title>
        <authorList>
            <person name="Takasaki K."/>
            <person name="Ichikawa N."/>
            <person name="Miura H."/>
            <person name="Matsushita S."/>
            <person name="Watanabe Y."/>
            <person name="Oguchi A."/>
            <person name="Ankai A."/>
            <person name="Yashiro I."/>
            <person name="Takahashi M."/>
            <person name="Terui Y."/>
            <person name="Fukui S."/>
            <person name="Yokoyama H."/>
            <person name="Tanikawa S."/>
            <person name="Hanada S."/>
            <person name="Kamagata Y."/>
            <person name="Fujita N."/>
        </authorList>
    </citation>
    <scope>NUCLEOTIDE SEQUENCE [LARGE SCALE GENOMIC DNA]</scope>
    <source>
        <strain evidence="6">T-27 / DSM 14586 / JCM 11422 / NBRC 100505</strain>
    </source>
</reference>
<keyword evidence="2 3" id="KW-0802">TPR repeat</keyword>
<dbReference type="KEGG" id="gau:GAU_0787"/>
<dbReference type="PANTHER" id="PTHR45586">
    <property type="entry name" value="TPR REPEAT-CONTAINING PROTEIN PA4667"/>
    <property type="match status" value="1"/>
</dbReference>
<dbReference type="STRING" id="379066.GAU_0787"/>
<accession>C1A6G9</accession>
<gene>
    <name evidence="5" type="ordered locus">GAU_0787</name>
</gene>
<feature type="region of interest" description="Disordered" evidence="4">
    <location>
        <begin position="159"/>
        <end position="199"/>
    </location>
</feature>